<dbReference type="AlphaFoldDB" id="X4ZHA9"/>
<name>X4ZHA9_9BACL</name>
<keyword evidence="2" id="KW-1185">Reference proteome</keyword>
<dbReference type="KEGG" id="psab:PSAB_19950"/>
<evidence type="ECO:0000313" key="2">
    <source>
        <dbReference type="Proteomes" id="UP000019772"/>
    </source>
</evidence>
<dbReference type="EMBL" id="CP004078">
    <property type="protein sequence ID" value="AHV98881.1"/>
    <property type="molecule type" value="Genomic_DNA"/>
</dbReference>
<dbReference type="HOGENOM" id="CLU_1813920_0_0_9"/>
<gene>
    <name evidence="1" type="ORF">PSAB_19950</name>
</gene>
<dbReference type="Proteomes" id="UP000019772">
    <property type="component" value="Chromosome"/>
</dbReference>
<proteinExistence type="predicted"/>
<protein>
    <submittedName>
        <fullName evidence="1">Uncharacterized protein</fullName>
    </submittedName>
</protein>
<accession>X4ZHA9</accession>
<sequence>MIMPLMKLPALSEEEILQINDQDLHDFLAFPIFQRDTWLQPSSFIGPQNEQTLETFIQLFRRYWQTFKGSSFMNSPKIEILVQLFNKPTLTAHPLGGQLLLFLLLGSGQATEIINWLGNPSTFCGWVSYLEDLNRHIREEVM</sequence>
<organism evidence="1 2">
    <name type="scientific">Paenibacillus sabinae T27</name>
    <dbReference type="NCBI Taxonomy" id="1268072"/>
    <lineage>
        <taxon>Bacteria</taxon>
        <taxon>Bacillati</taxon>
        <taxon>Bacillota</taxon>
        <taxon>Bacilli</taxon>
        <taxon>Bacillales</taxon>
        <taxon>Paenibacillaceae</taxon>
        <taxon>Paenibacillus</taxon>
    </lineage>
</organism>
<reference evidence="1 2" key="1">
    <citation type="journal article" date="2014" name="PLoS Genet.">
        <title>Comparative Genomic Analysis of N2-Fixing and Non-N2-Fixing Paenibacillus spp.: Organization, Evolution and Expression of the Nitrogen Fixation Genes.</title>
        <authorList>
            <person name="Xie J.B."/>
            <person name="Du Z."/>
            <person name="Bai L."/>
            <person name="Tian C."/>
            <person name="Zhang Y."/>
            <person name="Xie J.Y."/>
            <person name="Wang T."/>
            <person name="Liu X."/>
            <person name="Chen X."/>
            <person name="Cheng Q."/>
            <person name="Chen S."/>
            <person name="Li J."/>
        </authorList>
    </citation>
    <scope>NUCLEOTIDE SEQUENCE [LARGE SCALE GENOMIC DNA]</scope>
    <source>
        <strain evidence="1 2">T27</strain>
    </source>
</reference>
<evidence type="ECO:0000313" key="1">
    <source>
        <dbReference type="EMBL" id="AHV98881.1"/>
    </source>
</evidence>